<accession>A0A3M8BY14</accession>
<dbReference type="Proteomes" id="UP000282028">
    <property type="component" value="Unassembled WGS sequence"/>
</dbReference>
<gene>
    <name evidence="1" type="ORF">EDM52_20945</name>
</gene>
<dbReference type="AlphaFoldDB" id="A0A3M8BY14"/>
<name>A0A3M8BY14_9BACL</name>
<protein>
    <submittedName>
        <fullName evidence="1">Uncharacterized protein</fullName>
    </submittedName>
</protein>
<proteinExistence type="predicted"/>
<dbReference type="EMBL" id="RHHR01000045">
    <property type="protein sequence ID" value="RNB68316.1"/>
    <property type="molecule type" value="Genomic_DNA"/>
</dbReference>
<keyword evidence="2" id="KW-1185">Reference proteome</keyword>
<dbReference type="OrthoDB" id="2463094at2"/>
<reference evidence="1 2" key="1">
    <citation type="submission" date="2018-10" db="EMBL/GenBank/DDBJ databases">
        <title>Phylogenomics of Brevibacillus.</title>
        <authorList>
            <person name="Dunlap C."/>
        </authorList>
    </citation>
    <scope>NUCLEOTIDE SEQUENCE [LARGE SCALE GENOMIC DNA]</scope>
    <source>
        <strain evidence="1 2">JCM 12215</strain>
    </source>
</reference>
<organism evidence="1 2">
    <name type="scientific">Brevibacillus invocatus</name>
    <dbReference type="NCBI Taxonomy" id="173959"/>
    <lineage>
        <taxon>Bacteria</taxon>
        <taxon>Bacillati</taxon>
        <taxon>Bacillota</taxon>
        <taxon>Bacilli</taxon>
        <taxon>Bacillales</taxon>
        <taxon>Paenibacillaceae</taxon>
        <taxon>Brevibacillus</taxon>
    </lineage>
</organism>
<evidence type="ECO:0000313" key="1">
    <source>
        <dbReference type="EMBL" id="RNB68316.1"/>
    </source>
</evidence>
<dbReference type="RefSeq" id="WP_122910896.1">
    <property type="nucleotide sequence ID" value="NZ_CBCSBE010000019.1"/>
</dbReference>
<comment type="caution">
    <text evidence="1">The sequence shown here is derived from an EMBL/GenBank/DDBJ whole genome shotgun (WGS) entry which is preliminary data.</text>
</comment>
<evidence type="ECO:0000313" key="2">
    <source>
        <dbReference type="Proteomes" id="UP000282028"/>
    </source>
</evidence>
<sequence>MKRPTYTLPSIVKKVFRSGERSLPRMEICTRLEASEFIALTELDSMSLLDTVLKMEQTPVRVGSSDAIVEIAYQPHQLYDLAYRFLRETQTPKKVEQIVAELRRQTQFGWNQILRLLQLEKDPRFVQYQGDSRWFLAEWTLANDEVYAFCQKNGITQVTSRSLIHFLEHEVGIAADAAFLPGLDDRFQIDGDTLYIMVMNEESEVELFVHEVAAAAAADTIAPEVTEQTEHQEEQHQEQEEMKEDFTMNNIQNQHVLQEVQQLLEQAMSKLETRHIEMSQEVVAHFQQSNMQAIEVLMKEKHKNEQIALGIKQVLATSEQQ</sequence>